<comment type="caution">
    <text evidence="1">The sequence shown here is derived from an EMBL/GenBank/DDBJ whole genome shotgun (WGS) entry which is preliminary data.</text>
</comment>
<feature type="non-terminal residue" evidence="1">
    <location>
        <position position="147"/>
    </location>
</feature>
<evidence type="ECO:0000313" key="1">
    <source>
        <dbReference type="EMBL" id="KAF8821049.1"/>
    </source>
</evidence>
<name>A0ABQ7JAP3_9APIC</name>
<proteinExistence type="predicted"/>
<sequence>KSFIDILPLRRKSIPLSWFSSNGIPLIVPLIEDERTKRLHDRLDFATLIGKNNNNSKTPTNLITPIPFYALHKLLRKLRGRLSSEYHRFEVAPFLLTFKRILMFYGFVTVTEVPTKEPNQIATKYVFTIEPMLYVQNVLSYPITMQI</sequence>
<feature type="non-terminal residue" evidence="1">
    <location>
        <position position="1"/>
    </location>
</feature>
<organism evidence="1 2">
    <name type="scientific">Cardiosporidium cionae</name>
    <dbReference type="NCBI Taxonomy" id="476202"/>
    <lineage>
        <taxon>Eukaryota</taxon>
        <taxon>Sar</taxon>
        <taxon>Alveolata</taxon>
        <taxon>Apicomplexa</taxon>
        <taxon>Aconoidasida</taxon>
        <taxon>Nephromycida</taxon>
        <taxon>Cardiosporidium</taxon>
    </lineage>
</organism>
<protein>
    <recommendedName>
        <fullName evidence="3">Maturase K</fullName>
    </recommendedName>
</protein>
<gene>
    <name evidence="1" type="ORF">IE077_002515</name>
</gene>
<dbReference type="Proteomes" id="UP000823046">
    <property type="component" value="Unassembled WGS sequence"/>
</dbReference>
<keyword evidence="2" id="KW-1185">Reference proteome</keyword>
<dbReference type="EMBL" id="JADAQX010000245">
    <property type="protein sequence ID" value="KAF8821049.1"/>
    <property type="molecule type" value="Genomic_DNA"/>
</dbReference>
<accession>A0ABQ7JAP3</accession>
<reference evidence="1 2" key="1">
    <citation type="journal article" date="2020" name="bioRxiv">
        <title>Metabolic contributions of an alphaproteobacterial endosymbiont in the apicomplexan Cardiosporidium cionae.</title>
        <authorList>
            <person name="Hunter E.S."/>
            <person name="Paight C.J."/>
            <person name="Lane C.E."/>
        </authorList>
    </citation>
    <scope>NUCLEOTIDE SEQUENCE [LARGE SCALE GENOMIC DNA]</scope>
    <source>
        <strain evidence="1">ESH_2018</strain>
    </source>
</reference>
<evidence type="ECO:0000313" key="2">
    <source>
        <dbReference type="Proteomes" id="UP000823046"/>
    </source>
</evidence>
<evidence type="ECO:0008006" key="3">
    <source>
        <dbReference type="Google" id="ProtNLM"/>
    </source>
</evidence>